<dbReference type="AlphaFoldDB" id="A0A9X2J8E4"/>
<organism evidence="3 4">
    <name type="scientific">Microbulbifer okhotskensis</name>
    <dbReference type="NCBI Taxonomy" id="2926617"/>
    <lineage>
        <taxon>Bacteria</taxon>
        <taxon>Pseudomonadati</taxon>
        <taxon>Pseudomonadota</taxon>
        <taxon>Gammaproteobacteria</taxon>
        <taxon>Cellvibrionales</taxon>
        <taxon>Microbulbiferaceae</taxon>
        <taxon>Microbulbifer</taxon>
    </lineage>
</organism>
<dbReference type="Pfam" id="PF09935">
    <property type="entry name" value="DUF2167"/>
    <property type="match status" value="1"/>
</dbReference>
<keyword evidence="2" id="KW-0732">Signal</keyword>
<dbReference type="EMBL" id="JALBWM010000193">
    <property type="protein sequence ID" value="MCO1336780.1"/>
    <property type="molecule type" value="Genomic_DNA"/>
</dbReference>
<evidence type="ECO:0000313" key="3">
    <source>
        <dbReference type="EMBL" id="MCO1336780.1"/>
    </source>
</evidence>
<keyword evidence="1" id="KW-0472">Membrane</keyword>
<reference evidence="3" key="1">
    <citation type="journal article" date="2022" name="Arch. Microbiol.">
        <title>Microbulbifer okhotskensis sp. nov., isolated from a deep bottom sediment of the Okhotsk Sea.</title>
        <authorList>
            <person name="Romanenko L."/>
            <person name="Kurilenko V."/>
            <person name="Otstavnykh N."/>
            <person name="Velansky P."/>
            <person name="Isaeva M."/>
            <person name="Mikhailov V."/>
        </authorList>
    </citation>
    <scope>NUCLEOTIDE SEQUENCE</scope>
    <source>
        <strain evidence="3">OS29</strain>
    </source>
</reference>
<accession>A0A9X2J8E4</accession>
<evidence type="ECO:0000256" key="2">
    <source>
        <dbReference type="SAM" id="SignalP"/>
    </source>
</evidence>
<name>A0A9X2J8E4_9GAMM</name>
<proteinExistence type="predicted"/>
<comment type="caution">
    <text evidence="3">The sequence shown here is derived from an EMBL/GenBank/DDBJ whole genome shotgun (WGS) entry which is preliminary data.</text>
</comment>
<gene>
    <name evidence="3" type="ORF">MO867_20850</name>
</gene>
<keyword evidence="4" id="KW-1185">Reference proteome</keyword>
<keyword evidence="1" id="KW-0812">Transmembrane</keyword>
<feature type="signal peptide" evidence="2">
    <location>
        <begin position="1"/>
        <end position="20"/>
    </location>
</feature>
<dbReference type="RefSeq" id="WP_252472698.1">
    <property type="nucleotide sequence ID" value="NZ_JALBWM010000193.1"/>
</dbReference>
<feature type="chain" id="PRO_5040742792" evidence="2">
    <location>
        <begin position="21"/>
        <end position="296"/>
    </location>
</feature>
<dbReference type="Proteomes" id="UP001139028">
    <property type="component" value="Unassembled WGS sequence"/>
</dbReference>
<protein>
    <submittedName>
        <fullName evidence="3">DUF2167 domain-containing protein</fullName>
    </submittedName>
</protein>
<evidence type="ECO:0000313" key="4">
    <source>
        <dbReference type="Proteomes" id="UP001139028"/>
    </source>
</evidence>
<sequence>MKLKSLFLLLCFSLPTLLFASAEGEGELSEEEYMVWAKGIWDSLDKQTGEIEVPGAPAALLISDKFYYLNPKDAEKVLVEVWGNPPGQDVLGMIFPAEGTPFDEDSWAVTIEYEADGYVSDEDAEDIDYSDLLKQMQADTKAASEERVLSGYEPISLVGWASQPYYDKDEHKLHWAKELKFGDMQENTLNYNIRILGREGVLVLNYVADMNQKAVIQENLSSVLALAEFDQGQTYADFDPEIDKVAAYGIGALITGKVLAKTGLFAAAILLLKKFWIFIALGVGALFKTLFSRKKG</sequence>
<dbReference type="InterPro" id="IPR018682">
    <property type="entry name" value="DUF2167_membr"/>
</dbReference>
<evidence type="ECO:0000256" key="1">
    <source>
        <dbReference type="SAM" id="Phobius"/>
    </source>
</evidence>
<feature type="transmembrane region" description="Helical" evidence="1">
    <location>
        <begin position="264"/>
        <end position="287"/>
    </location>
</feature>
<keyword evidence="1" id="KW-1133">Transmembrane helix</keyword>